<gene>
    <name evidence="1" type="ORF">EHQ23_05340</name>
    <name evidence="2" type="ORF">EHQ26_17865</name>
</gene>
<evidence type="ECO:0008006" key="5">
    <source>
        <dbReference type="Google" id="ProtNLM"/>
    </source>
</evidence>
<organism evidence="1 3">
    <name type="scientific">Leptospira bourretii</name>
    <dbReference type="NCBI Taxonomy" id="2484962"/>
    <lineage>
        <taxon>Bacteria</taxon>
        <taxon>Pseudomonadati</taxon>
        <taxon>Spirochaetota</taxon>
        <taxon>Spirochaetia</taxon>
        <taxon>Leptospirales</taxon>
        <taxon>Leptospiraceae</taxon>
        <taxon>Leptospira</taxon>
    </lineage>
</organism>
<sequence>MKLDLWFLIFIIVLIQHPIFGNTKLSKEEYSVNFFRAPSIGGEYRKDQFSIHGGYYLTSFDPGITTEFYKVGIGYWFFLAKLNASVEQPSSFYIYLSYGKGVNLEYKNKDTIMYELGYRFMLWKGLSFRFGIILLTANGAPSELNPTPGISYSIFF</sequence>
<name>A0A4R9III3_9LEPT</name>
<evidence type="ECO:0000313" key="3">
    <source>
        <dbReference type="Proteomes" id="UP000297394"/>
    </source>
</evidence>
<keyword evidence="4" id="KW-1185">Reference proteome</keyword>
<protein>
    <recommendedName>
        <fullName evidence="5">Acyloxyacyl hydrolase</fullName>
    </recommendedName>
</protein>
<reference evidence="2" key="1">
    <citation type="submission" date="2018-10" db="EMBL/GenBank/DDBJ databases">
        <authorList>
            <person name="Vincent A.T."/>
            <person name="Schiettekatte O."/>
            <person name="Bourhy P."/>
            <person name="Veyrier F.J."/>
            <person name="Picardeau M."/>
        </authorList>
    </citation>
    <scope>NUCLEOTIDE SEQUENCE</scope>
    <source>
        <strain evidence="2">201800281</strain>
    </source>
</reference>
<dbReference type="RefSeq" id="WP_135746785.1">
    <property type="nucleotide sequence ID" value="NZ_RQFL01000031.1"/>
</dbReference>
<dbReference type="EMBL" id="RQFM01000010">
    <property type="protein sequence ID" value="TGK88261.1"/>
    <property type="molecule type" value="Genomic_DNA"/>
</dbReference>
<dbReference type="AlphaFoldDB" id="A0A4R9III3"/>
<dbReference type="EMBL" id="RQFL01000031">
    <property type="protein sequence ID" value="TGK88911.1"/>
    <property type="molecule type" value="Genomic_DNA"/>
</dbReference>
<dbReference type="Proteomes" id="UP000297918">
    <property type="component" value="Unassembled WGS sequence"/>
</dbReference>
<evidence type="ECO:0000313" key="2">
    <source>
        <dbReference type="EMBL" id="TGK88911.1"/>
    </source>
</evidence>
<proteinExistence type="predicted"/>
<reference evidence="3 4" key="2">
    <citation type="journal article" date="2019" name="PLoS Negl. Trop. Dis.">
        <title>Revisiting the worldwide diversity of Leptospira species in the environment.</title>
        <authorList>
            <person name="Vincent A.T."/>
            <person name="Schiettekatte O."/>
            <person name="Bourhy P."/>
            <person name="Veyrier F.J."/>
            <person name="Picardeau M."/>
        </authorList>
    </citation>
    <scope>NUCLEOTIDE SEQUENCE [LARGE SCALE GENOMIC DNA]</scope>
    <source>
        <strain evidence="1 3">201800280</strain>
        <strain evidence="4">201800281</strain>
    </source>
</reference>
<evidence type="ECO:0000313" key="1">
    <source>
        <dbReference type="EMBL" id="TGK88261.1"/>
    </source>
</evidence>
<comment type="caution">
    <text evidence="1">The sequence shown here is derived from an EMBL/GenBank/DDBJ whole genome shotgun (WGS) entry which is preliminary data.</text>
</comment>
<evidence type="ECO:0000313" key="4">
    <source>
        <dbReference type="Proteomes" id="UP000297918"/>
    </source>
</evidence>
<dbReference type="Proteomes" id="UP000297394">
    <property type="component" value="Unassembled WGS sequence"/>
</dbReference>
<accession>A0A4R9III3</accession>
<dbReference type="OrthoDB" id="339298at2"/>